<accession>A0A915KZB6</accession>
<sequence length="66" mass="7535">MSSQWGYKGFMIFKLVISFFDKSVILRAKNWAWSSWSKETKLVVPSLARVLTSEIFMTSAMVSLAP</sequence>
<keyword evidence="1" id="KW-1185">Reference proteome</keyword>
<name>A0A915KZB6_ROMCU</name>
<organism evidence="1 2">
    <name type="scientific">Romanomermis culicivorax</name>
    <name type="common">Nematode worm</name>
    <dbReference type="NCBI Taxonomy" id="13658"/>
    <lineage>
        <taxon>Eukaryota</taxon>
        <taxon>Metazoa</taxon>
        <taxon>Ecdysozoa</taxon>
        <taxon>Nematoda</taxon>
        <taxon>Enoplea</taxon>
        <taxon>Dorylaimia</taxon>
        <taxon>Mermithida</taxon>
        <taxon>Mermithoidea</taxon>
        <taxon>Mermithidae</taxon>
        <taxon>Romanomermis</taxon>
    </lineage>
</organism>
<protein>
    <submittedName>
        <fullName evidence="2">Uncharacterized protein</fullName>
    </submittedName>
</protein>
<dbReference type="WBParaSite" id="nRc.2.0.1.t43525-RA">
    <property type="protein sequence ID" value="nRc.2.0.1.t43525-RA"/>
    <property type="gene ID" value="nRc.2.0.1.g43525"/>
</dbReference>
<proteinExistence type="predicted"/>
<dbReference type="Proteomes" id="UP000887565">
    <property type="component" value="Unplaced"/>
</dbReference>
<dbReference type="AlphaFoldDB" id="A0A915KZB6"/>
<evidence type="ECO:0000313" key="1">
    <source>
        <dbReference type="Proteomes" id="UP000887565"/>
    </source>
</evidence>
<evidence type="ECO:0000313" key="2">
    <source>
        <dbReference type="WBParaSite" id="nRc.2.0.1.t43525-RA"/>
    </source>
</evidence>
<reference evidence="2" key="1">
    <citation type="submission" date="2022-11" db="UniProtKB">
        <authorList>
            <consortium name="WormBaseParasite"/>
        </authorList>
    </citation>
    <scope>IDENTIFICATION</scope>
</reference>